<evidence type="ECO:0000256" key="10">
    <source>
        <dbReference type="ARBA" id="ARBA00023146"/>
    </source>
</evidence>
<keyword evidence="20" id="KW-1185">Reference proteome</keyword>
<comment type="catalytic activity">
    <reaction evidence="12">
        <text>tRNA(Sec) + L-serine + ATP = L-seryl-tRNA(Sec) + AMP + diphosphate + H(+)</text>
        <dbReference type="Rhea" id="RHEA:42580"/>
        <dbReference type="Rhea" id="RHEA-COMP:9742"/>
        <dbReference type="Rhea" id="RHEA-COMP:10128"/>
        <dbReference type="ChEBI" id="CHEBI:15378"/>
        <dbReference type="ChEBI" id="CHEBI:30616"/>
        <dbReference type="ChEBI" id="CHEBI:33019"/>
        <dbReference type="ChEBI" id="CHEBI:33384"/>
        <dbReference type="ChEBI" id="CHEBI:78442"/>
        <dbReference type="ChEBI" id="CHEBI:78533"/>
        <dbReference type="ChEBI" id="CHEBI:456215"/>
        <dbReference type="EC" id="6.1.1.11"/>
    </reaction>
</comment>
<feature type="binding site" evidence="15">
    <location>
        <position position="286"/>
    </location>
    <ligand>
        <name>L-serine</name>
        <dbReference type="ChEBI" id="CHEBI:33384"/>
    </ligand>
</feature>
<dbReference type="EMBL" id="VSDO01000002">
    <property type="protein sequence ID" value="TYA13283.1"/>
    <property type="molecule type" value="Genomic_DNA"/>
</dbReference>
<dbReference type="PANTHER" id="PTHR43697">
    <property type="entry name" value="SERYL-TRNA SYNTHETASE"/>
    <property type="match status" value="1"/>
</dbReference>
<protein>
    <recommendedName>
        <fullName evidence="11 14">Serine--tRNA ligase</fullName>
        <ecNumber evidence="4 14">6.1.1.11</ecNumber>
    </recommendedName>
</protein>
<dbReference type="CDD" id="cd00770">
    <property type="entry name" value="SerRS_core"/>
    <property type="match status" value="1"/>
</dbReference>
<keyword evidence="7" id="KW-0547">Nucleotide-binding</keyword>
<dbReference type="GO" id="GO:0004828">
    <property type="term" value="F:serine-tRNA ligase activity"/>
    <property type="evidence" value="ECO:0007669"/>
    <property type="project" value="UniProtKB-UniRule"/>
</dbReference>
<organism evidence="19 20">
    <name type="scientific">Paenibacillus faecis</name>
    <dbReference type="NCBI Taxonomy" id="862114"/>
    <lineage>
        <taxon>Bacteria</taxon>
        <taxon>Bacillati</taxon>
        <taxon>Bacillota</taxon>
        <taxon>Bacilli</taxon>
        <taxon>Bacillales</taxon>
        <taxon>Paenibacillaceae</taxon>
        <taxon>Paenibacillus</taxon>
    </lineage>
</organism>
<comment type="pathway">
    <text evidence="2">Aminoacyl-tRNA biosynthesis; selenocysteinyl-tRNA(Sec) biosynthesis; L-seryl-tRNA(Sec) from L-serine and tRNA(Sec): step 1/1.</text>
</comment>
<dbReference type="Proteomes" id="UP000325218">
    <property type="component" value="Unassembled WGS sequence"/>
</dbReference>
<comment type="similarity">
    <text evidence="3">Belongs to the class-II aminoacyl-tRNA synthetase family. Type-1 seryl-tRNA synthetase subfamily.</text>
</comment>
<dbReference type="SUPFAM" id="SSF55681">
    <property type="entry name" value="Class II aaRS and biotin synthetases"/>
    <property type="match status" value="1"/>
</dbReference>
<evidence type="ECO:0000256" key="8">
    <source>
        <dbReference type="ARBA" id="ARBA00022840"/>
    </source>
</evidence>
<feature type="site" description="Important for serine binding" evidence="15">
    <location>
        <position position="387"/>
    </location>
</feature>
<comment type="subcellular location">
    <subcellularLocation>
        <location evidence="1">Cytoplasm</location>
    </subcellularLocation>
</comment>
<feature type="binding site" evidence="15">
    <location>
        <position position="263"/>
    </location>
    <ligand>
        <name>L-serine</name>
        <dbReference type="ChEBI" id="CHEBI:33384"/>
    </ligand>
</feature>
<dbReference type="PRINTS" id="PR00981">
    <property type="entry name" value="TRNASYNTHSER"/>
</dbReference>
<dbReference type="Pfam" id="PF00587">
    <property type="entry name" value="tRNA-synt_2b"/>
    <property type="match status" value="1"/>
</dbReference>
<comment type="catalytic activity">
    <reaction evidence="13">
        <text>tRNA(Ser) + L-serine + ATP = L-seryl-tRNA(Ser) + AMP + diphosphate + H(+)</text>
        <dbReference type="Rhea" id="RHEA:12292"/>
        <dbReference type="Rhea" id="RHEA-COMP:9669"/>
        <dbReference type="Rhea" id="RHEA-COMP:9703"/>
        <dbReference type="ChEBI" id="CHEBI:15378"/>
        <dbReference type="ChEBI" id="CHEBI:30616"/>
        <dbReference type="ChEBI" id="CHEBI:33019"/>
        <dbReference type="ChEBI" id="CHEBI:33384"/>
        <dbReference type="ChEBI" id="CHEBI:78442"/>
        <dbReference type="ChEBI" id="CHEBI:78533"/>
        <dbReference type="ChEBI" id="CHEBI:456215"/>
        <dbReference type="EC" id="6.1.1.11"/>
    </reaction>
</comment>
<dbReference type="InterPro" id="IPR015866">
    <property type="entry name" value="Ser-tRNA-synth_1_N"/>
</dbReference>
<evidence type="ECO:0000256" key="17">
    <source>
        <dbReference type="SAM" id="MobiDB-lite"/>
    </source>
</evidence>
<dbReference type="EC" id="6.1.1.11" evidence="4 14"/>
<dbReference type="InterPro" id="IPR006195">
    <property type="entry name" value="aa-tRNA-synth_II"/>
</dbReference>
<dbReference type="InterPro" id="IPR033729">
    <property type="entry name" value="SerRS_core"/>
</dbReference>
<dbReference type="PROSITE" id="PS50862">
    <property type="entry name" value="AA_TRNA_LIGASE_II"/>
    <property type="match status" value="1"/>
</dbReference>
<evidence type="ECO:0000256" key="13">
    <source>
        <dbReference type="ARBA" id="ARBA00048823"/>
    </source>
</evidence>
<dbReference type="NCBIfam" id="TIGR00414">
    <property type="entry name" value="serS"/>
    <property type="match status" value="1"/>
</dbReference>
<evidence type="ECO:0000259" key="18">
    <source>
        <dbReference type="PROSITE" id="PS50862"/>
    </source>
</evidence>
<evidence type="ECO:0000313" key="19">
    <source>
        <dbReference type="EMBL" id="TYA13283.1"/>
    </source>
</evidence>
<feature type="binding site" evidence="16">
    <location>
        <begin position="352"/>
        <end position="355"/>
    </location>
    <ligand>
        <name>ATP</name>
        <dbReference type="ChEBI" id="CHEBI:30616"/>
    </ligand>
</feature>
<dbReference type="InterPro" id="IPR010978">
    <property type="entry name" value="tRNA-bd_arm"/>
</dbReference>
<gene>
    <name evidence="19" type="primary">serS</name>
    <name evidence="19" type="ORF">FRY98_11470</name>
</gene>
<dbReference type="OrthoDB" id="9804647at2"/>
<evidence type="ECO:0000256" key="5">
    <source>
        <dbReference type="ARBA" id="ARBA00022490"/>
    </source>
</evidence>
<evidence type="ECO:0000256" key="14">
    <source>
        <dbReference type="NCBIfam" id="TIGR00414"/>
    </source>
</evidence>
<evidence type="ECO:0000313" key="20">
    <source>
        <dbReference type="Proteomes" id="UP000325218"/>
    </source>
</evidence>
<comment type="caution">
    <text evidence="19">The sequence shown here is derived from an EMBL/GenBank/DDBJ whole genome shotgun (WGS) entry which is preliminary data.</text>
</comment>
<dbReference type="InterPro" id="IPR045864">
    <property type="entry name" value="aa-tRNA-synth_II/BPL/LPL"/>
</dbReference>
<evidence type="ECO:0000256" key="7">
    <source>
        <dbReference type="ARBA" id="ARBA00022741"/>
    </source>
</evidence>
<evidence type="ECO:0000256" key="4">
    <source>
        <dbReference type="ARBA" id="ARBA00012840"/>
    </source>
</evidence>
<evidence type="ECO:0000256" key="9">
    <source>
        <dbReference type="ARBA" id="ARBA00022917"/>
    </source>
</evidence>
<feature type="binding site" evidence="16">
    <location>
        <begin position="279"/>
        <end position="282"/>
    </location>
    <ligand>
        <name>ATP</name>
        <dbReference type="ChEBI" id="CHEBI:30616"/>
    </ligand>
</feature>
<evidence type="ECO:0000256" key="11">
    <source>
        <dbReference type="ARBA" id="ARBA00039158"/>
    </source>
</evidence>
<keyword evidence="8 16" id="KW-0067">ATP-binding</keyword>
<dbReference type="InterPro" id="IPR042103">
    <property type="entry name" value="SerRS_1_N_sf"/>
</dbReference>
<evidence type="ECO:0000256" key="1">
    <source>
        <dbReference type="ARBA" id="ARBA00004496"/>
    </source>
</evidence>
<feature type="binding site" evidence="15">
    <location>
        <position position="385"/>
    </location>
    <ligand>
        <name>L-serine</name>
        <dbReference type="ChEBI" id="CHEBI:33384"/>
    </ligand>
</feature>
<evidence type="ECO:0000256" key="16">
    <source>
        <dbReference type="PIRSR" id="PIRSR001529-2"/>
    </source>
</evidence>
<dbReference type="Gene3D" id="1.10.287.40">
    <property type="entry name" value="Serine-tRNA synthetase, tRNA binding domain"/>
    <property type="match status" value="1"/>
</dbReference>
<keyword evidence="6 19" id="KW-0436">Ligase</keyword>
<evidence type="ECO:0000256" key="6">
    <source>
        <dbReference type="ARBA" id="ARBA00022598"/>
    </source>
</evidence>
<feature type="compositionally biased region" description="Basic and acidic residues" evidence="17">
    <location>
        <begin position="63"/>
        <end position="72"/>
    </location>
</feature>
<dbReference type="RefSeq" id="WP_148451879.1">
    <property type="nucleotide sequence ID" value="NZ_VSDO01000002.1"/>
</dbReference>
<dbReference type="GO" id="GO:0005524">
    <property type="term" value="F:ATP binding"/>
    <property type="evidence" value="ECO:0007669"/>
    <property type="project" value="UniProtKB-KW"/>
</dbReference>
<feature type="binding site" evidence="16">
    <location>
        <begin position="263"/>
        <end position="265"/>
    </location>
    <ligand>
        <name>ATP</name>
        <dbReference type="ChEBI" id="CHEBI:30616"/>
    </ligand>
</feature>
<dbReference type="SUPFAM" id="SSF46589">
    <property type="entry name" value="tRNA-binding arm"/>
    <property type="match status" value="1"/>
</dbReference>
<evidence type="ECO:0000256" key="2">
    <source>
        <dbReference type="ARBA" id="ARBA00005045"/>
    </source>
</evidence>
<keyword evidence="9" id="KW-0648">Protein biosynthesis</keyword>
<dbReference type="Gene3D" id="3.30.930.10">
    <property type="entry name" value="Bira Bifunctional Protein, Domain 2"/>
    <property type="match status" value="1"/>
</dbReference>
<dbReference type="InterPro" id="IPR002317">
    <property type="entry name" value="Ser-tRNA-ligase_type_1"/>
</dbReference>
<proteinExistence type="inferred from homology"/>
<dbReference type="GO" id="GO:0005737">
    <property type="term" value="C:cytoplasm"/>
    <property type="evidence" value="ECO:0007669"/>
    <property type="project" value="UniProtKB-SubCell"/>
</dbReference>
<name>A0A5D0CTR0_9BACL</name>
<dbReference type="Pfam" id="PF02403">
    <property type="entry name" value="Seryl_tRNA_N"/>
    <property type="match status" value="1"/>
</dbReference>
<reference evidence="19 20" key="1">
    <citation type="submission" date="2019-08" db="EMBL/GenBank/DDBJ databases">
        <title>Genome sequencing of Paenibacillus faecis DSM 23593(T).</title>
        <authorList>
            <person name="Kook J.-K."/>
            <person name="Park S.-N."/>
            <person name="Lim Y.K."/>
        </authorList>
    </citation>
    <scope>NUCLEOTIDE SEQUENCE [LARGE SCALE GENOMIC DNA]</scope>
    <source>
        <strain evidence="19 20">DSM 23593</strain>
    </source>
</reference>
<dbReference type="AlphaFoldDB" id="A0A5D0CTR0"/>
<dbReference type="PANTHER" id="PTHR43697:SF1">
    <property type="entry name" value="SERINE--TRNA LIGASE"/>
    <property type="match status" value="1"/>
</dbReference>
<feature type="domain" description="Aminoacyl-transfer RNA synthetases class-II family profile" evidence="18">
    <location>
        <begin position="142"/>
        <end position="412"/>
    </location>
</feature>
<keyword evidence="10" id="KW-0030">Aminoacyl-tRNA synthetase</keyword>
<keyword evidence="5" id="KW-0963">Cytoplasm</keyword>
<accession>A0A5D0CTR0</accession>
<evidence type="ECO:0000256" key="3">
    <source>
        <dbReference type="ARBA" id="ARBA00010728"/>
    </source>
</evidence>
<dbReference type="GO" id="GO:0140096">
    <property type="term" value="F:catalytic activity, acting on a protein"/>
    <property type="evidence" value="ECO:0007669"/>
    <property type="project" value="UniProtKB-ARBA"/>
</dbReference>
<evidence type="ECO:0000256" key="12">
    <source>
        <dbReference type="ARBA" id="ARBA00047929"/>
    </source>
</evidence>
<sequence>MLDVRWIREHREAVQLAADAKKIGVSVAELLLWDDRRRELLKQAEDLRRRKNESTKMIAESSRSGERLNESVDHSKMQVRRWNEALKETEKALDKAQREFDRLMGLIPNVPSPDTPPGDSDADNVELRKHGAPPSFDFQTRDHVELGLMHGMLDIPRGVKVGGSRSYFLRGPGVMLHRAVQQLALDLVMEAGFQPVEVPMLVRGEQMWNTGFFPLGADQAYQIHGEDLWLAGTSEVPLISFFQNEIVDVSEPIKLAAVSTCFRNEVGSAGRDVRGLYRVHQFSKVEMVVVCRPDPAVSESLHQEITRHAERLLELLELPYRVMAVCAGDMSQKTYKQYDIETWMPSRGAYGETHSSSNLHGFQARRSNIRCRNEAGKLEYCHTLNNTAVASPRILIPLLENHQREDGSIHIPQALRKYMAGMDILKPNL</sequence>
<dbReference type="PIRSF" id="PIRSF001529">
    <property type="entry name" value="Ser-tRNA-synth_IIa"/>
    <property type="match status" value="1"/>
</dbReference>
<dbReference type="GO" id="GO:0016740">
    <property type="term" value="F:transferase activity"/>
    <property type="evidence" value="ECO:0007669"/>
    <property type="project" value="UniProtKB-ARBA"/>
</dbReference>
<evidence type="ECO:0000256" key="15">
    <source>
        <dbReference type="PIRSR" id="PIRSR001529-1"/>
    </source>
</evidence>
<feature type="binding site" evidence="15">
    <location>
        <position position="233"/>
    </location>
    <ligand>
        <name>L-serine</name>
        <dbReference type="ChEBI" id="CHEBI:33384"/>
    </ligand>
</feature>
<dbReference type="GO" id="GO:0006434">
    <property type="term" value="P:seryl-tRNA aminoacylation"/>
    <property type="evidence" value="ECO:0007669"/>
    <property type="project" value="UniProtKB-UniRule"/>
</dbReference>
<feature type="region of interest" description="Disordered" evidence="17">
    <location>
        <begin position="51"/>
        <end position="72"/>
    </location>
</feature>
<dbReference type="InterPro" id="IPR002314">
    <property type="entry name" value="aa-tRNA-synt_IIb"/>
</dbReference>